<protein>
    <submittedName>
        <fullName evidence="2">Uncharacterized protein</fullName>
    </submittedName>
</protein>
<gene>
    <name evidence="2" type="ORF">IEQ34_008463</name>
</gene>
<evidence type="ECO:0000313" key="2">
    <source>
        <dbReference type="EMBL" id="KAH0460888.1"/>
    </source>
</evidence>
<comment type="caution">
    <text evidence="2">The sequence shown here is derived from an EMBL/GenBank/DDBJ whole genome shotgun (WGS) entry which is preliminary data.</text>
</comment>
<dbReference type="AlphaFoldDB" id="A0AAV7GZ00"/>
<keyword evidence="3" id="KW-1185">Reference proteome</keyword>
<accession>A0AAV7GZ00</accession>
<dbReference type="EMBL" id="JAGFBR010000009">
    <property type="protein sequence ID" value="KAH0460888.1"/>
    <property type="molecule type" value="Genomic_DNA"/>
</dbReference>
<name>A0AAV7GZ00_DENCH</name>
<proteinExistence type="predicted"/>
<feature type="compositionally biased region" description="Low complexity" evidence="1">
    <location>
        <begin position="120"/>
        <end position="140"/>
    </location>
</feature>
<dbReference type="Proteomes" id="UP000775213">
    <property type="component" value="Unassembled WGS sequence"/>
</dbReference>
<evidence type="ECO:0000256" key="1">
    <source>
        <dbReference type="SAM" id="MobiDB-lite"/>
    </source>
</evidence>
<organism evidence="2 3">
    <name type="scientific">Dendrobium chrysotoxum</name>
    <name type="common">Orchid</name>
    <dbReference type="NCBI Taxonomy" id="161865"/>
    <lineage>
        <taxon>Eukaryota</taxon>
        <taxon>Viridiplantae</taxon>
        <taxon>Streptophyta</taxon>
        <taxon>Embryophyta</taxon>
        <taxon>Tracheophyta</taxon>
        <taxon>Spermatophyta</taxon>
        <taxon>Magnoliopsida</taxon>
        <taxon>Liliopsida</taxon>
        <taxon>Asparagales</taxon>
        <taxon>Orchidaceae</taxon>
        <taxon>Epidendroideae</taxon>
        <taxon>Malaxideae</taxon>
        <taxon>Dendrobiinae</taxon>
        <taxon>Dendrobium</taxon>
    </lineage>
</organism>
<evidence type="ECO:0000313" key="3">
    <source>
        <dbReference type="Proteomes" id="UP000775213"/>
    </source>
</evidence>
<feature type="region of interest" description="Disordered" evidence="1">
    <location>
        <begin position="118"/>
        <end position="140"/>
    </location>
</feature>
<sequence>MPITQFTKLTPVCSHNLSTMYSIYFDFSSFSYSDFSQNEEATPPIHPQITSIPVEFPSNQSPIHVPVILPLSCISAAAVKIQSAYRRRLVPHPNRPDPVRCGEADRLERLIRARIPSMPSAAIRGSDSGSRRSSCGASPP</sequence>
<reference evidence="2 3" key="1">
    <citation type="journal article" date="2021" name="Hortic Res">
        <title>Chromosome-scale assembly of the Dendrobium chrysotoxum genome enhances the understanding of orchid evolution.</title>
        <authorList>
            <person name="Zhang Y."/>
            <person name="Zhang G.Q."/>
            <person name="Zhang D."/>
            <person name="Liu X.D."/>
            <person name="Xu X.Y."/>
            <person name="Sun W.H."/>
            <person name="Yu X."/>
            <person name="Zhu X."/>
            <person name="Wang Z.W."/>
            <person name="Zhao X."/>
            <person name="Zhong W.Y."/>
            <person name="Chen H."/>
            <person name="Yin W.L."/>
            <person name="Huang T."/>
            <person name="Niu S.C."/>
            <person name="Liu Z.J."/>
        </authorList>
    </citation>
    <scope>NUCLEOTIDE SEQUENCE [LARGE SCALE GENOMIC DNA]</scope>
    <source>
        <strain evidence="2">Lindl</strain>
    </source>
</reference>